<evidence type="ECO:0000259" key="2">
    <source>
        <dbReference type="Pfam" id="PF13403"/>
    </source>
</evidence>
<gene>
    <name evidence="3" type="ORF">Rmf_27380</name>
</gene>
<keyword evidence="4" id="KW-1185">Reference proteome</keyword>
<dbReference type="RefSeq" id="WP_244406996.1">
    <property type="nucleotide sequence ID" value="NZ_AP025637.1"/>
</dbReference>
<feature type="region of interest" description="Disordered" evidence="1">
    <location>
        <begin position="1"/>
        <end position="27"/>
    </location>
</feature>
<dbReference type="InterPro" id="IPR028992">
    <property type="entry name" value="Hedgehog/Intein_dom"/>
</dbReference>
<dbReference type="Gene3D" id="2.170.16.10">
    <property type="entry name" value="Hedgehog/Intein (Hint) domain"/>
    <property type="match status" value="1"/>
</dbReference>
<dbReference type="Proteomes" id="UP000831327">
    <property type="component" value="Chromosome"/>
</dbReference>
<dbReference type="InterPro" id="IPR036844">
    <property type="entry name" value="Hint_dom_sf"/>
</dbReference>
<organism evidence="3 4">
    <name type="scientific">Roseomonas fluvialis</name>
    <dbReference type="NCBI Taxonomy" id="1750527"/>
    <lineage>
        <taxon>Bacteria</taxon>
        <taxon>Pseudomonadati</taxon>
        <taxon>Pseudomonadota</taxon>
        <taxon>Alphaproteobacteria</taxon>
        <taxon>Acetobacterales</taxon>
        <taxon>Roseomonadaceae</taxon>
        <taxon>Roseomonas</taxon>
    </lineage>
</organism>
<dbReference type="SUPFAM" id="SSF51294">
    <property type="entry name" value="Hedgehog/intein (Hint) domain"/>
    <property type="match status" value="1"/>
</dbReference>
<dbReference type="EMBL" id="AP025637">
    <property type="protein sequence ID" value="BDG72809.1"/>
    <property type="molecule type" value="Genomic_DNA"/>
</dbReference>
<dbReference type="Pfam" id="PF13403">
    <property type="entry name" value="Hint_2"/>
    <property type="match status" value="1"/>
</dbReference>
<accession>A0ABM7Y4M2</accession>
<evidence type="ECO:0000256" key="1">
    <source>
        <dbReference type="SAM" id="MobiDB-lite"/>
    </source>
</evidence>
<evidence type="ECO:0000313" key="4">
    <source>
        <dbReference type="Proteomes" id="UP000831327"/>
    </source>
</evidence>
<protein>
    <recommendedName>
        <fullName evidence="2">Hedgehog/Intein (Hint) domain-containing protein</fullName>
    </recommendedName>
</protein>
<name>A0ABM7Y4M2_9PROT</name>
<feature type="compositionally biased region" description="Polar residues" evidence="1">
    <location>
        <begin position="17"/>
        <end position="27"/>
    </location>
</feature>
<feature type="domain" description="Hedgehog/Intein (Hint)" evidence="2">
    <location>
        <begin position="123"/>
        <end position="257"/>
    </location>
</feature>
<evidence type="ECO:0000313" key="3">
    <source>
        <dbReference type="EMBL" id="BDG72809.1"/>
    </source>
</evidence>
<reference evidence="3 4" key="1">
    <citation type="journal article" date="2016" name="Microbes Environ.">
        <title>Phylogenetically diverse aerobic anoxygenic phototrophic bacteria isolated from epilithic biofilms in Tama river, Japan.</title>
        <authorList>
            <person name="Hirose S."/>
            <person name="Matsuura K."/>
            <person name="Haruta S."/>
        </authorList>
    </citation>
    <scope>NUCLEOTIDE SEQUENCE [LARGE SCALE GENOMIC DNA]</scope>
    <source>
        <strain evidence="3 4">S08</strain>
    </source>
</reference>
<proteinExistence type="predicted"/>
<sequence>MSVVSVSLGDVNPTPQPGQNGAPSPAVSSLSGVSINYSVSGPTPVTGSASVYALRTDGSIVKLEPSVPLRSDLTSSTLNFPSIDLGPVGDASGVRFFARVEEGGGFKDTGLSAAYNVDGDDEVCFLAGTRIRTPAGEVAVEELRIGDRVLTADGRAEPILFIGRQTYSTRFAGREESWPVRIRAGALAQGVPSADLHVSPMHALHIDGVLVLSKALQNGSSIVQVAPSAETFTYFSLELTRHEVILAEGAEVESFADHVPRSRFHNYAEFVALYPEGRVVGEMDAPHAKSARQVPAPIRARIAERAALLDEAPGNPRAA</sequence>